<comment type="similarity">
    <text evidence="1">Belongs to the Mediator complex subunit 25 family.</text>
</comment>
<evidence type="ECO:0000256" key="1">
    <source>
        <dbReference type="ARBA" id="ARBA00009102"/>
    </source>
</evidence>
<dbReference type="InterPro" id="IPR021419">
    <property type="entry name" value="Mediator_Med25_VWA"/>
</dbReference>
<evidence type="ECO:0000313" key="5">
    <source>
        <dbReference type="Proteomes" id="UP001154282"/>
    </source>
</evidence>
<reference evidence="4" key="1">
    <citation type="submission" date="2022-08" db="EMBL/GenBank/DDBJ databases">
        <authorList>
            <person name="Gutierrez-Valencia J."/>
        </authorList>
    </citation>
    <scope>NUCLEOTIDE SEQUENCE</scope>
</reference>
<dbReference type="EMBL" id="CAMGYJ010000010">
    <property type="protein sequence ID" value="CAI0552548.1"/>
    <property type="molecule type" value="Genomic_DNA"/>
</dbReference>
<dbReference type="AlphaFoldDB" id="A0AAV0R4T6"/>
<organism evidence="4 5">
    <name type="scientific">Linum tenue</name>
    <dbReference type="NCBI Taxonomy" id="586396"/>
    <lineage>
        <taxon>Eukaryota</taxon>
        <taxon>Viridiplantae</taxon>
        <taxon>Streptophyta</taxon>
        <taxon>Embryophyta</taxon>
        <taxon>Tracheophyta</taxon>
        <taxon>Spermatophyta</taxon>
        <taxon>Magnoliopsida</taxon>
        <taxon>eudicotyledons</taxon>
        <taxon>Gunneridae</taxon>
        <taxon>Pentapetalae</taxon>
        <taxon>rosids</taxon>
        <taxon>fabids</taxon>
        <taxon>Malpighiales</taxon>
        <taxon>Linaceae</taxon>
        <taxon>Linum</taxon>
    </lineage>
</organism>
<dbReference type="GO" id="GO:0016592">
    <property type="term" value="C:mediator complex"/>
    <property type="evidence" value="ECO:0007669"/>
    <property type="project" value="TreeGrafter"/>
</dbReference>
<keyword evidence="5" id="KW-1185">Reference proteome</keyword>
<comment type="caution">
    <text evidence="4">The sequence shown here is derived from an EMBL/GenBank/DDBJ whole genome shotgun (WGS) entry which is preliminary data.</text>
</comment>
<proteinExistence type="inferred from homology"/>
<sequence length="125" mass="13671">MAEKQLIVAVEGTAAMGPYWVAIVSDYLEKIIRNFCGSDLTGQQKASTSIAELSLVTFNTHGSYSGFVVQRSGWTRDADIFLQWLSAVPFTGGGFSDAAVAEGLSEALMVHFDLLFFVKILAFWH</sequence>
<gene>
    <name evidence="4" type="ORF">LITE_LOCUS46470</name>
</gene>
<dbReference type="InterPro" id="IPR036465">
    <property type="entry name" value="vWFA_dom_sf"/>
</dbReference>
<feature type="domain" description="Mediator of RNA polymerase II transcription subunit 25 von Willebrand factor type A" evidence="3">
    <location>
        <begin position="3"/>
        <end position="113"/>
    </location>
</feature>
<accession>A0AAV0R4T6</accession>
<evidence type="ECO:0000259" key="3">
    <source>
        <dbReference type="Pfam" id="PF11265"/>
    </source>
</evidence>
<dbReference type="GO" id="GO:0005667">
    <property type="term" value="C:transcription regulator complex"/>
    <property type="evidence" value="ECO:0007669"/>
    <property type="project" value="TreeGrafter"/>
</dbReference>
<dbReference type="SUPFAM" id="SSF53300">
    <property type="entry name" value="vWA-like"/>
    <property type="match status" value="1"/>
</dbReference>
<name>A0AAV0R4T6_9ROSI</name>
<evidence type="ECO:0000313" key="4">
    <source>
        <dbReference type="EMBL" id="CAI0552548.1"/>
    </source>
</evidence>
<dbReference type="PANTHER" id="PTHR12433">
    <property type="entry name" value="MEDIATOR OF RNA POLYMERASE II TRANSCRIPTION SUBUNIT 25"/>
    <property type="match status" value="1"/>
</dbReference>
<evidence type="ECO:0000256" key="2">
    <source>
        <dbReference type="ARBA" id="ARBA00019694"/>
    </source>
</evidence>
<dbReference type="Pfam" id="PF11265">
    <property type="entry name" value="Med25_VWA"/>
    <property type="match status" value="1"/>
</dbReference>
<dbReference type="GO" id="GO:0045944">
    <property type="term" value="P:positive regulation of transcription by RNA polymerase II"/>
    <property type="evidence" value="ECO:0007669"/>
    <property type="project" value="TreeGrafter"/>
</dbReference>
<dbReference type="PANTHER" id="PTHR12433:SF11">
    <property type="entry name" value="MEDIATOR OF RNA POLYMERASE II TRANSCRIPTION SUBUNIT 25"/>
    <property type="match status" value="1"/>
</dbReference>
<dbReference type="Proteomes" id="UP001154282">
    <property type="component" value="Unassembled WGS sequence"/>
</dbReference>
<protein>
    <recommendedName>
        <fullName evidence="2">Mediator of RNA polymerase II transcription subunit 25</fullName>
    </recommendedName>
</protein>